<protein>
    <submittedName>
        <fullName evidence="1">Uncharacterized protein</fullName>
    </submittedName>
</protein>
<comment type="caution">
    <text evidence="1">The sequence shown here is derived from an EMBL/GenBank/DDBJ whole genome shotgun (WGS) entry which is preliminary data.</text>
</comment>
<reference evidence="2" key="1">
    <citation type="journal article" date="2019" name="Gigascience">
        <title>De novo genome assembly of the endangered Acer yangbiense, a plant species with extremely small populations endemic to Yunnan Province, China.</title>
        <authorList>
            <person name="Yang J."/>
            <person name="Wariss H.M."/>
            <person name="Tao L."/>
            <person name="Zhang R."/>
            <person name="Yun Q."/>
            <person name="Hollingsworth P."/>
            <person name="Dao Z."/>
            <person name="Luo G."/>
            <person name="Guo H."/>
            <person name="Ma Y."/>
            <person name="Sun W."/>
        </authorList>
    </citation>
    <scope>NUCLEOTIDE SEQUENCE [LARGE SCALE GENOMIC DNA]</scope>
    <source>
        <strain evidence="2">cv. Malutang</strain>
    </source>
</reference>
<organism evidence="1 2">
    <name type="scientific">Acer yangbiense</name>
    <dbReference type="NCBI Taxonomy" id="1000413"/>
    <lineage>
        <taxon>Eukaryota</taxon>
        <taxon>Viridiplantae</taxon>
        <taxon>Streptophyta</taxon>
        <taxon>Embryophyta</taxon>
        <taxon>Tracheophyta</taxon>
        <taxon>Spermatophyta</taxon>
        <taxon>Magnoliopsida</taxon>
        <taxon>eudicotyledons</taxon>
        <taxon>Gunneridae</taxon>
        <taxon>Pentapetalae</taxon>
        <taxon>rosids</taxon>
        <taxon>malvids</taxon>
        <taxon>Sapindales</taxon>
        <taxon>Sapindaceae</taxon>
        <taxon>Hippocastanoideae</taxon>
        <taxon>Acereae</taxon>
        <taxon>Acer</taxon>
    </lineage>
</organism>
<gene>
    <name evidence="1" type="ORF">EZV62_002673</name>
</gene>
<evidence type="ECO:0000313" key="2">
    <source>
        <dbReference type="Proteomes" id="UP000323000"/>
    </source>
</evidence>
<name>A0A5C7IYY1_9ROSI</name>
<keyword evidence="2" id="KW-1185">Reference proteome</keyword>
<sequence length="126" mass="14390">MAKFIRCTILQISKDHNSQADAFTKLASTTDMKLPRTVTVFRLPEFSVMVEPTANVIIPEYGPDPETRMTPIMSIRMPSFRSLGDSWEGPYIIDFASMKGAYKLKTEEGVPLKNPWNADHLKKYYQ</sequence>
<accession>A0A5C7IYY1</accession>
<dbReference type="Proteomes" id="UP000323000">
    <property type="component" value="Chromosome 1"/>
</dbReference>
<evidence type="ECO:0000313" key="1">
    <source>
        <dbReference type="EMBL" id="TXG74094.1"/>
    </source>
</evidence>
<dbReference type="AlphaFoldDB" id="A0A5C7IYY1"/>
<dbReference type="EMBL" id="VAHF01000001">
    <property type="protein sequence ID" value="TXG74094.1"/>
    <property type="molecule type" value="Genomic_DNA"/>
</dbReference>
<dbReference type="OrthoDB" id="1741911at2759"/>
<proteinExistence type="predicted"/>